<dbReference type="AlphaFoldDB" id="M7TFU4"/>
<dbReference type="EMBL" id="KB706831">
    <property type="protein sequence ID" value="EMR65570.1"/>
    <property type="molecule type" value="Genomic_DNA"/>
</dbReference>
<protein>
    <submittedName>
        <fullName evidence="3">Uncharacterized protein</fullName>
    </submittedName>
</protein>
<dbReference type="OMA" id="ILMAWAI"/>
<accession>M7TFU4</accession>
<evidence type="ECO:0000256" key="2">
    <source>
        <dbReference type="SAM" id="Phobius"/>
    </source>
</evidence>
<evidence type="ECO:0000313" key="4">
    <source>
        <dbReference type="Proteomes" id="UP000012174"/>
    </source>
</evidence>
<dbReference type="KEGG" id="ela:UCREL1_7451"/>
<keyword evidence="2" id="KW-0812">Transmembrane</keyword>
<reference evidence="4" key="1">
    <citation type="journal article" date="2013" name="Genome Announc.">
        <title>Draft genome sequence of the grapevine dieback fungus Eutypa lata UCR-EL1.</title>
        <authorList>
            <person name="Blanco-Ulate B."/>
            <person name="Rolshausen P.E."/>
            <person name="Cantu D."/>
        </authorList>
    </citation>
    <scope>NUCLEOTIDE SEQUENCE [LARGE SCALE GENOMIC DNA]</scope>
    <source>
        <strain evidence="4">UCR-EL1</strain>
    </source>
</reference>
<feature type="transmembrane region" description="Helical" evidence="2">
    <location>
        <begin position="152"/>
        <end position="171"/>
    </location>
</feature>
<evidence type="ECO:0000256" key="1">
    <source>
        <dbReference type="SAM" id="MobiDB-lite"/>
    </source>
</evidence>
<gene>
    <name evidence="3" type="ORF">UCREL1_7451</name>
</gene>
<dbReference type="Proteomes" id="UP000012174">
    <property type="component" value="Unassembled WGS sequence"/>
</dbReference>
<evidence type="ECO:0000313" key="3">
    <source>
        <dbReference type="EMBL" id="EMR65570.1"/>
    </source>
</evidence>
<feature type="transmembrane region" description="Helical" evidence="2">
    <location>
        <begin position="61"/>
        <end position="79"/>
    </location>
</feature>
<name>M7TFU4_EUTLA</name>
<dbReference type="eggNOG" id="ENOG502S3VI">
    <property type="taxonomic scope" value="Eukaryota"/>
</dbReference>
<feature type="transmembrane region" description="Helical" evidence="2">
    <location>
        <begin position="191"/>
        <end position="209"/>
    </location>
</feature>
<keyword evidence="4" id="KW-1185">Reference proteome</keyword>
<proteinExistence type="predicted"/>
<feature type="transmembrane region" description="Helical" evidence="2">
    <location>
        <begin position="91"/>
        <end position="111"/>
    </location>
</feature>
<feature type="region of interest" description="Disordered" evidence="1">
    <location>
        <begin position="1"/>
        <end position="37"/>
    </location>
</feature>
<sequence length="225" mass="23726">MDIQSTTSRLRRTFAYPSDDNRERDGESSTSSDAALDEQEQEDLIASLAAQNAARNAQFRLFLLALPVCSALPYLLALFRGGGSSSGSSSPLVAVLSLSSLASTTWMLYALPPDVTGIPRLDAWIAGDGGNAMGRNSARFALKQQQGSPLELYLPYLNMGLCAILVFTGFMGKSGAAAAAGQWGHVGLGNLPAIVYAVVLVAKMVMGGVDPERELSGLRYGYKGA</sequence>
<dbReference type="HOGENOM" id="CLU_099932_0_0_1"/>
<keyword evidence="2" id="KW-1133">Transmembrane helix</keyword>
<organism evidence="3 4">
    <name type="scientific">Eutypa lata (strain UCR-EL1)</name>
    <name type="common">Grapevine dieback disease fungus</name>
    <name type="synonym">Eutypa armeniacae</name>
    <dbReference type="NCBI Taxonomy" id="1287681"/>
    <lineage>
        <taxon>Eukaryota</taxon>
        <taxon>Fungi</taxon>
        <taxon>Dikarya</taxon>
        <taxon>Ascomycota</taxon>
        <taxon>Pezizomycotina</taxon>
        <taxon>Sordariomycetes</taxon>
        <taxon>Xylariomycetidae</taxon>
        <taxon>Xylariales</taxon>
        <taxon>Diatrypaceae</taxon>
        <taxon>Eutypa</taxon>
    </lineage>
</organism>
<keyword evidence="2" id="KW-0472">Membrane</keyword>
<dbReference type="OrthoDB" id="3358048at2759"/>